<sequence length="281" mass="31517">MSDCRLTRLPMVLGSFSRWPQRRPRYLKWIMEPISFGSLLSSSPWMSMTRRNLEAWRKLRSLVRMKLLDLTRRPSTRSQMMERSLGSALLSWTYLSVVELRTARRRTVAGASTSVLSWLSMKLASCASSCANACSRSCTTTVSTAPKSSLSTSCTMHREMSSLRYPCPTSSMVLPRRGRTNPSATHRRTRRCASTGVLSRIAARYRKHDLRWCGRSSKARDMIRGQLLLLPPLPPLCCSRAGGASCAITSSHSAGSSLDRRIPARTTIDSGRPRVIRNTSW</sequence>
<proteinExistence type="evidence at transcript level"/>
<dbReference type="AlphaFoldDB" id="C4J3Q7"/>
<reference evidence="2" key="2">
    <citation type="submission" date="2012-06" db="EMBL/GenBank/DDBJ databases">
        <authorList>
            <person name="Yu Y."/>
            <person name="Currie J."/>
            <person name="Lomeli R."/>
            <person name="Angelova A."/>
            <person name="Collura K."/>
            <person name="Wissotski M."/>
            <person name="Campos D."/>
            <person name="Kudrna D."/>
            <person name="Golser W."/>
            <person name="Ashely E."/>
            <person name="Descour A."/>
            <person name="Fernandes J."/>
            <person name="Soderlund C."/>
            <person name="Walbot V."/>
        </authorList>
    </citation>
    <scope>NUCLEOTIDE SEQUENCE</scope>
    <source>
        <strain evidence="2">B73</strain>
    </source>
</reference>
<feature type="region of interest" description="Disordered" evidence="1">
    <location>
        <begin position="250"/>
        <end position="281"/>
    </location>
</feature>
<accession>C4J3Q7</accession>
<organism evidence="2">
    <name type="scientific">Zea mays</name>
    <name type="common">Maize</name>
    <dbReference type="NCBI Taxonomy" id="4577"/>
    <lineage>
        <taxon>Eukaryota</taxon>
        <taxon>Viridiplantae</taxon>
        <taxon>Streptophyta</taxon>
        <taxon>Embryophyta</taxon>
        <taxon>Tracheophyta</taxon>
        <taxon>Spermatophyta</taxon>
        <taxon>Magnoliopsida</taxon>
        <taxon>Liliopsida</taxon>
        <taxon>Poales</taxon>
        <taxon>Poaceae</taxon>
        <taxon>PACMAD clade</taxon>
        <taxon>Panicoideae</taxon>
        <taxon>Andropogonodae</taxon>
        <taxon>Andropogoneae</taxon>
        <taxon>Tripsacinae</taxon>
        <taxon>Zea</taxon>
    </lineage>
</organism>
<dbReference type="EMBL" id="BT085454">
    <property type="protein sequence ID" value="ACR35807.1"/>
    <property type="molecule type" value="mRNA"/>
</dbReference>
<name>C4J3Q7_MAIZE</name>
<protein>
    <submittedName>
        <fullName evidence="2">Uncharacterized protein</fullName>
    </submittedName>
</protein>
<reference evidence="2" key="1">
    <citation type="journal article" date="2009" name="PLoS Genet.">
        <title>Sequencing, mapping, and analysis of 27,455 maize full-length cDNAs.</title>
        <authorList>
            <person name="Soderlund C."/>
            <person name="Descour A."/>
            <person name="Kudrna D."/>
            <person name="Bomhoff M."/>
            <person name="Boyd L."/>
            <person name="Currie J."/>
            <person name="Angelova A."/>
            <person name="Collura K."/>
            <person name="Wissotski M."/>
            <person name="Ashley E."/>
            <person name="Morrow D."/>
            <person name="Fernandes J."/>
            <person name="Walbot V."/>
            <person name="Yu Y."/>
        </authorList>
    </citation>
    <scope>NUCLEOTIDE SEQUENCE</scope>
    <source>
        <strain evidence="2">B73</strain>
    </source>
</reference>
<evidence type="ECO:0000256" key="1">
    <source>
        <dbReference type="SAM" id="MobiDB-lite"/>
    </source>
</evidence>
<evidence type="ECO:0000313" key="2">
    <source>
        <dbReference type="EMBL" id="ACR35807.1"/>
    </source>
</evidence>